<dbReference type="RefSeq" id="WP_210189346.1">
    <property type="nucleotide sequence ID" value="NZ_LT840185.1"/>
</dbReference>
<dbReference type="SUPFAM" id="SSF56024">
    <property type="entry name" value="Phospholipase D/nuclease"/>
    <property type="match status" value="2"/>
</dbReference>
<evidence type="ECO:0000256" key="7">
    <source>
        <dbReference type="ARBA" id="ARBA00022801"/>
    </source>
</evidence>
<dbReference type="GO" id="GO:0009395">
    <property type="term" value="P:phospholipid catabolic process"/>
    <property type="evidence" value="ECO:0007669"/>
    <property type="project" value="TreeGrafter"/>
</dbReference>
<dbReference type="PROSITE" id="PS50035">
    <property type="entry name" value="PLD"/>
    <property type="match status" value="2"/>
</dbReference>
<keyword evidence="8" id="KW-0443">Lipid metabolism</keyword>
<dbReference type="Proteomes" id="UP000192934">
    <property type="component" value="Chromosome I"/>
</dbReference>
<keyword evidence="5" id="KW-0964">Secreted</keyword>
<dbReference type="Pfam" id="PF13091">
    <property type="entry name" value="PLDc_2"/>
    <property type="match status" value="1"/>
</dbReference>
<evidence type="ECO:0000256" key="3">
    <source>
        <dbReference type="ARBA" id="ARBA00004613"/>
    </source>
</evidence>
<accession>A0A1X7G0Y5</accession>
<evidence type="ECO:0000313" key="11">
    <source>
        <dbReference type="EMBL" id="SMF61647.1"/>
    </source>
</evidence>
<dbReference type="InterPro" id="IPR001736">
    <property type="entry name" value="PLipase_D/transphosphatidylase"/>
</dbReference>
<sequence>MPTVPPFIDRDSSMCAADDGAGWLCPAPPRDHCTVEPLIEAAEMYPRLERLVLGAEATVWMGFRIFDPGTKLRSDAAKALGLSDWGDLIAHKAREGIRFRILLADFEPVLADYLHAGSWSTYRRIREIIETLEESQRDRLQLLVVQHEGEMGWAIRQALRIPLGRRLRKVIDGLIGRTDLDDGGLDTRPGLWRSVRWADGKPEGWRRSPPPRLWPASYHQKFVVVDGRQVVVGGLDLNERRWDDQRHRQRANQNWHDMSALITGAVAGDAARHFATLWNREMPRYRATVAEWTDGCGRELMLDPLDKAETAEAREGEGDATVQLVRTVSRKSPTLFALGPKAVVRELKAAHRAIIGAARERLYIEAQFFRSKEAGRWIEQALEENPGLEVIILIANAPEEIAFEGQGDNPAHRHGEYLQARALERLLKTGGRDRVGLFTLAKQEEADGADAKFKKSRGTAFGAGVIHIHSKLLIADDAACLMSSANINGRSFDWDTELGVIWAERGDAITRFRRDLWGQLFDGEVPADLAEWRTVARANAKAEPEDRAGFVVPYQIGRARRFARPYFFIPDDLV</sequence>
<evidence type="ECO:0000256" key="4">
    <source>
        <dbReference type="ARBA" id="ARBA00018392"/>
    </source>
</evidence>
<evidence type="ECO:0000256" key="2">
    <source>
        <dbReference type="ARBA" id="ARBA00003145"/>
    </source>
</evidence>
<dbReference type="GO" id="GO:0005576">
    <property type="term" value="C:extracellular region"/>
    <property type="evidence" value="ECO:0007669"/>
    <property type="project" value="UniProtKB-SubCell"/>
</dbReference>
<evidence type="ECO:0000256" key="8">
    <source>
        <dbReference type="ARBA" id="ARBA00023098"/>
    </source>
</evidence>
<evidence type="ECO:0000256" key="9">
    <source>
        <dbReference type="ARBA" id="ARBA00029594"/>
    </source>
</evidence>
<comment type="catalytic activity">
    <reaction evidence="1">
        <text>a 1,2-diacyl-sn-glycero-3-phosphocholine + H2O = a 1,2-diacyl-sn-glycero-3-phosphate + choline + H(+)</text>
        <dbReference type="Rhea" id="RHEA:14445"/>
        <dbReference type="ChEBI" id="CHEBI:15354"/>
        <dbReference type="ChEBI" id="CHEBI:15377"/>
        <dbReference type="ChEBI" id="CHEBI:15378"/>
        <dbReference type="ChEBI" id="CHEBI:57643"/>
        <dbReference type="ChEBI" id="CHEBI:58608"/>
        <dbReference type="EC" id="3.1.4.4"/>
    </reaction>
</comment>
<dbReference type="SMART" id="SM00155">
    <property type="entry name" value="PLDc"/>
    <property type="match status" value="2"/>
</dbReference>
<gene>
    <name evidence="11" type="ORF">SAMN06295910_0639</name>
</gene>
<dbReference type="Gene3D" id="3.30.870.10">
    <property type="entry name" value="Endonuclease Chain A"/>
    <property type="match status" value="2"/>
</dbReference>
<dbReference type="STRING" id="941907.SAMN06295910_0639"/>
<evidence type="ECO:0000259" key="10">
    <source>
        <dbReference type="PROSITE" id="PS50035"/>
    </source>
</evidence>
<dbReference type="PANTHER" id="PTHR18896">
    <property type="entry name" value="PHOSPHOLIPASE D"/>
    <property type="match status" value="1"/>
</dbReference>
<keyword evidence="12" id="KW-1185">Reference proteome</keyword>
<dbReference type="AlphaFoldDB" id="A0A1X7G0Y5"/>
<protein>
    <recommendedName>
        <fullName evidence="4">Phospholipase D</fullName>
    </recommendedName>
    <alternativeName>
        <fullName evidence="9">Choline phosphatase</fullName>
    </alternativeName>
</protein>
<evidence type="ECO:0000256" key="6">
    <source>
        <dbReference type="ARBA" id="ARBA00022737"/>
    </source>
</evidence>
<keyword evidence="7" id="KW-0378">Hydrolase</keyword>
<dbReference type="InterPro" id="IPR015679">
    <property type="entry name" value="PLipase_D_fam"/>
</dbReference>
<evidence type="ECO:0000256" key="1">
    <source>
        <dbReference type="ARBA" id="ARBA00000798"/>
    </source>
</evidence>
<dbReference type="GO" id="GO:0004630">
    <property type="term" value="F:phospholipase D activity"/>
    <property type="evidence" value="ECO:0007669"/>
    <property type="project" value="UniProtKB-EC"/>
</dbReference>
<dbReference type="PANTHER" id="PTHR18896:SF76">
    <property type="entry name" value="PHOSPHOLIPASE"/>
    <property type="match status" value="1"/>
</dbReference>
<reference evidence="12" key="1">
    <citation type="submission" date="2017-04" db="EMBL/GenBank/DDBJ databases">
        <authorList>
            <person name="Varghese N."/>
            <person name="Submissions S."/>
        </authorList>
    </citation>
    <scope>NUCLEOTIDE SEQUENCE [LARGE SCALE GENOMIC DNA]</scope>
    <source>
        <strain evidence="12">Dd16</strain>
    </source>
</reference>
<feature type="domain" description="PLD phosphodiesterase" evidence="10">
    <location>
        <begin position="214"/>
        <end position="241"/>
    </location>
</feature>
<dbReference type="InterPro" id="IPR025202">
    <property type="entry name" value="PLD-like_dom"/>
</dbReference>
<proteinExistence type="predicted"/>
<name>A0A1X7G0Y5_9SPHN</name>
<organism evidence="11 12">
    <name type="scientific">Allosphingosinicella indica</name>
    <dbReference type="NCBI Taxonomy" id="941907"/>
    <lineage>
        <taxon>Bacteria</taxon>
        <taxon>Pseudomonadati</taxon>
        <taxon>Pseudomonadota</taxon>
        <taxon>Alphaproteobacteria</taxon>
        <taxon>Sphingomonadales</taxon>
        <taxon>Sphingomonadaceae</taxon>
        <taxon>Allosphingosinicella</taxon>
    </lineage>
</organism>
<dbReference type="CDD" id="cd09105">
    <property type="entry name" value="PLDc_vPLD1_2_like_2"/>
    <property type="match status" value="1"/>
</dbReference>
<evidence type="ECO:0000256" key="5">
    <source>
        <dbReference type="ARBA" id="ARBA00022525"/>
    </source>
</evidence>
<comment type="function">
    <text evidence="2">Could be a virulence factor.</text>
</comment>
<evidence type="ECO:0000313" key="12">
    <source>
        <dbReference type="Proteomes" id="UP000192934"/>
    </source>
</evidence>
<dbReference type="Pfam" id="PF00614">
    <property type="entry name" value="PLDc"/>
    <property type="match status" value="1"/>
</dbReference>
<keyword evidence="6" id="KW-0677">Repeat</keyword>
<feature type="domain" description="PLD phosphodiesterase" evidence="10">
    <location>
        <begin position="469"/>
        <end position="491"/>
    </location>
</feature>
<dbReference type="EMBL" id="LT840185">
    <property type="protein sequence ID" value="SMF61647.1"/>
    <property type="molecule type" value="Genomic_DNA"/>
</dbReference>
<comment type="subcellular location">
    <subcellularLocation>
        <location evidence="3">Secreted</location>
    </subcellularLocation>
</comment>